<evidence type="ECO:0000256" key="2">
    <source>
        <dbReference type="ARBA" id="ARBA00022723"/>
    </source>
</evidence>
<evidence type="ECO:0000313" key="5">
    <source>
        <dbReference type="EMBL" id="AHI22495.1"/>
    </source>
</evidence>
<dbReference type="HOGENOM" id="CLU_126929_1_0_11"/>
<dbReference type="PATRIC" id="fig|1224164.3.peg.1108"/>
<dbReference type="HAMAP" id="MF_00213">
    <property type="entry name" value="HypA_HybF"/>
    <property type="match status" value="1"/>
</dbReference>
<comment type="function">
    <text evidence="4">Involved in the maturation of [NiFe] hydrogenases. Required for nickel insertion into the metal center of the hydrogenase.</text>
</comment>
<name>W5Y0U2_9CORY</name>
<dbReference type="GO" id="GO:0008270">
    <property type="term" value="F:zinc ion binding"/>
    <property type="evidence" value="ECO:0007669"/>
    <property type="project" value="UniProtKB-UniRule"/>
</dbReference>
<dbReference type="GO" id="GO:0051604">
    <property type="term" value="P:protein maturation"/>
    <property type="evidence" value="ECO:0007669"/>
    <property type="project" value="InterPro"/>
</dbReference>
<feature type="binding site" evidence="4">
    <location>
        <position position="87"/>
    </location>
    <ligand>
        <name>Zn(2+)</name>
        <dbReference type="ChEBI" id="CHEBI:29105"/>
    </ligand>
</feature>
<dbReference type="Pfam" id="PF01155">
    <property type="entry name" value="HypA"/>
    <property type="match status" value="1"/>
</dbReference>
<accession>W5Y0U2</accession>
<dbReference type="KEGG" id="cvt:B843_05550"/>
<dbReference type="PANTHER" id="PTHR34535:SF3">
    <property type="entry name" value="HYDROGENASE MATURATION FACTOR HYPA"/>
    <property type="match status" value="1"/>
</dbReference>
<feature type="binding site" evidence="4">
    <location>
        <position position="2"/>
    </location>
    <ligand>
        <name>Ni(2+)</name>
        <dbReference type="ChEBI" id="CHEBI:49786"/>
    </ligand>
</feature>
<organism evidence="5 6">
    <name type="scientific">Corynebacterium vitaeruminis DSM 20294</name>
    <dbReference type="NCBI Taxonomy" id="1224164"/>
    <lineage>
        <taxon>Bacteria</taxon>
        <taxon>Bacillati</taxon>
        <taxon>Actinomycetota</taxon>
        <taxon>Actinomycetes</taxon>
        <taxon>Mycobacteriales</taxon>
        <taxon>Corynebacteriaceae</taxon>
        <taxon>Corynebacterium</taxon>
    </lineage>
</organism>
<dbReference type="GO" id="GO:0016151">
    <property type="term" value="F:nickel cation binding"/>
    <property type="evidence" value="ECO:0007669"/>
    <property type="project" value="UniProtKB-UniRule"/>
</dbReference>
<dbReference type="PIRSF" id="PIRSF004761">
    <property type="entry name" value="Hydrgn_mat_HypA"/>
    <property type="match status" value="1"/>
</dbReference>
<dbReference type="PANTHER" id="PTHR34535">
    <property type="entry name" value="HYDROGENASE MATURATION FACTOR HYPA"/>
    <property type="match status" value="1"/>
</dbReference>
<keyword evidence="2 4" id="KW-0479">Metal-binding</keyword>
<comment type="similarity">
    <text evidence="4">Belongs to the HypA/HybF family.</text>
</comment>
<dbReference type="InterPro" id="IPR000688">
    <property type="entry name" value="HypA/HybF"/>
</dbReference>
<protein>
    <recommendedName>
        <fullName evidence="4">Hydrogenase maturation factor HypA</fullName>
    </recommendedName>
</protein>
<evidence type="ECO:0000256" key="3">
    <source>
        <dbReference type="ARBA" id="ARBA00022833"/>
    </source>
</evidence>
<keyword evidence="3 4" id="KW-0862">Zinc</keyword>
<reference evidence="5 6" key="1">
    <citation type="submission" date="2013-02" db="EMBL/GenBank/DDBJ databases">
        <title>The complete genome sequence of Corynebacterium vitaeruminis DSM 20294.</title>
        <authorList>
            <person name="Ruckert C."/>
            <person name="Albersmeier A."/>
            <person name="Kalinowski J."/>
        </authorList>
    </citation>
    <scope>NUCLEOTIDE SEQUENCE [LARGE SCALE GENOMIC DNA]</scope>
    <source>
        <strain evidence="6">ATCC 10234</strain>
    </source>
</reference>
<sequence>MHELSLLNGVVSKVDEVAQGRSVRAVGLIVGKRSGVLVDALEASWPIAQAGTVCDGASLDIEEVEATVWCPTCDSEQEIDEYFALTCPVCGTPTADLRRGQEFSLAWIDVE</sequence>
<evidence type="ECO:0000313" key="6">
    <source>
        <dbReference type="Proteomes" id="UP000019222"/>
    </source>
</evidence>
<dbReference type="AlphaFoldDB" id="W5Y0U2"/>
<evidence type="ECO:0000256" key="4">
    <source>
        <dbReference type="HAMAP-Rule" id="MF_00213"/>
    </source>
</evidence>
<proteinExistence type="inferred from homology"/>
<dbReference type="RefSeq" id="WP_025252529.1">
    <property type="nucleotide sequence ID" value="NZ_CP004353.1"/>
</dbReference>
<feature type="binding site" evidence="4">
    <location>
        <position position="70"/>
    </location>
    <ligand>
        <name>Zn(2+)</name>
        <dbReference type="ChEBI" id="CHEBI:29105"/>
    </ligand>
</feature>
<gene>
    <name evidence="4" type="primary">hypA</name>
    <name evidence="5" type="ORF">B843_05550</name>
</gene>
<evidence type="ECO:0000256" key="1">
    <source>
        <dbReference type="ARBA" id="ARBA00022596"/>
    </source>
</evidence>
<keyword evidence="1 4" id="KW-0533">Nickel</keyword>
<keyword evidence="6" id="KW-1185">Reference proteome</keyword>
<dbReference type="Proteomes" id="UP000019222">
    <property type="component" value="Chromosome"/>
</dbReference>
<dbReference type="eggNOG" id="COG0375">
    <property type="taxonomic scope" value="Bacteria"/>
</dbReference>
<feature type="binding site" evidence="4">
    <location>
        <position position="73"/>
    </location>
    <ligand>
        <name>Zn(2+)</name>
        <dbReference type="ChEBI" id="CHEBI:29105"/>
    </ligand>
</feature>
<dbReference type="EMBL" id="CP004353">
    <property type="protein sequence ID" value="AHI22495.1"/>
    <property type="molecule type" value="Genomic_DNA"/>
</dbReference>
<feature type="binding site" evidence="4">
    <location>
        <position position="90"/>
    </location>
    <ligand>
        <name>Zn(2+)</name>
        <dbReference type="ChEBI" id="CHEBI:29105"/>
    </ligand>
</feature>
<dbReference type="Gene3D" id="3.30.2320.80">
    <property type="match status" value="1"/>
</dbReference>
<dbReference type="STRING" id="1224164.B843_05550"/>